<protein>
    <recommendedName>
        <fullName evidence="1">L-seryl-tRNA selenium transferase N-terminal domain-containing protein</fullName>
    </recommendedName>
</protein>
<feature type="non-terminal residue" evidence="2">
    <location>
        <position position="93"/>
    </location>
</feature>
<sequence length="93" mass="9972">MTERRQEVVTQAYRNLPSVDKVLALPELKELVDSLPQGTVTSLVRHELASARAAIKDGGEAPEAAALAAAVVKHARDLWLPRPQPVINATGVV</sequence>
<feature type="domain" description="L-seryl-tRNA selenium transferase N-terminal" evidence="1">
    <location>
        <begin position="13"/>
        <end position="52"/>
    </location>
</feature>
<proteinExistence type="predicted"/>
<dbReference type="Pfam" id="PF12390">
    <property type="entry name" value="Se-cys_synth_N"/>
    <property type="match status" value="1"/>
</dbReference>
<evidence type="ECO:0000259" key="1">
    <source>
        <dbReference type="Pfam" id="PF12390"/>
    </source>
</evidence>
<gene>
    <name evidence="2" type="ORF">METZ01_LOCUS513701</name>
</gene>
<dbReference type="EMBL" id="UINC01229221">
    <property type="protein sequence ID" value="SVE60847.1"/>
    <property type="molecule type" value="Genomic_DNA"/>
</dbReference>
<organism evidence="2">
    <name type="scientific">marine metagenome</name>
    <dbReference type="NCBI Taxonomy" id="408172"/>
    <lineage>
        <taxon>unclassified sequences</taxon>
        <taxon>metagenomes</taxon>
        <taxon>ecological metagenomes</taxon>
    </lineage>
</organism>
<name>A0A383EVD8_9ZZZZ</name>
<reference evidence="2" key="1">
    <citation type="submission" date="2018-05" db="EMBL/GenBank/DDBJ databases">
        <authorList>
            <person name="Lanie J.A."/>
            <person name="Ng W.-L."/>
            <person name="Kazmierczak K.M."/>
            <person name="Andrzejewski T.M."/>
            <person name="Davidsen T.M."/>
            <person name="Wayne K.J."/>
            <person name="Tettelin H."/>
            <person name="Glass J.I."/>
            <person name="Rusch D."/>
            <person name="Podicherti R."/>
            <person name="Tsui H.-C.T."/>
            <person name="Winkler M.E."/>
        </authorList>
    </citation>
    <scope>NUCLEOTIDE SEQUENCE</scope>
</reference>
<dbReference type="AlphaFoldDB" id="A0A383EVD8"/>
<dbReference type="Gene3D" id="3.90.1150.110">
    <property type="match status" value="1"/>
</dbReference>
<evidence type="ECO:0000313" key="2">
    <source>
        <dbReference type="EMBL" id="SVE60847.1"/>
    </source>
</evidence>
<dbReference type="InterPro" id="IPR025862">
    <property type="entry name" value="SelA_trans_N_dom"/>
</dbReference>
<accession>A0A383EVD8</accession>